<name>A2C984_PROM3</name>
<dbReference type="BioCyc" id="PMAR59922:G1G80-1121-MONOMER"/>
<sequence length="69" mass="7640">MGSIAELREETLVLEKYWERGVELHSVGVLDGDEFGEWGSVCMSAMVVMGLDGMQFVIKSRLEGLAIPH</sequence>
<dbReference type="HOGENOM" id="CLU_200513_0_0_3"/>
<evidence type="ECO:0000313" key="2">
    <source>
        <dbReference type="Proteomes" id="UP000002274"/>
    </source>
</evidence>
<dbReference type="STRING" id="59922.P9303_12971"/>
<protein>
    <submittedName>
        <fullName evidence="1">Uncharacterized protein</fullName>
    </submittedName>
</protein>
<organism evidence="1 2">
    <name type="scientific">Prochlorococcus marinus (strain MIT 9303)</name>
    <dbReference type="NCBI Taxonomy" id="59922"/>
    <lineage>
        <taxon>Bacteria</taxon>
        <taxon>Bacillati</taxon>
        <taxon>Cyanobacteriota</taxon>
        <taxon>Cyanophyceae</taxon>
        <taxon>Synechococcales</taxon>
        <taxon>Prochlorococcaceae</taxon>
        <taxon>Prochlorococcus</taxon>
    </lineage>
</organism>
<reference evidence="1 2" key="1">
    <citation type="journal article" date="2007" name="PLoS Genet.">
        <title>Patterns and implications of gene gain and loss in the evolution of Prochlorococcus.</title>
        <authorList>
            <person name="Kettler G.C."/>
            <person name="Martiny A.C."/>
            <person name="Huang K."/>
            <person name="Zucker J."/>
            <person name="Coleman M.L."/>
            <person name="Rodrigue S."/>
            <person name="Chen F."/>
            <person name="Lapidus A."/>
            <person name="Ferriera S."/>
            <person name="Johnson J."/>
            <person name="Steglich C."/>
            <person name="Church G.M."/>
            <person name="Richardson P."/>
            <person name="Chisholm S.W."/>
        </authorList>
    </citation>
    <scope>NUCLEOTIDE SEQUENCE [LARGE SCALE GENOMIC DNA]</scope>
    <source>
        <strain evidence="1 2">MIT 9303</strain>
    </source>
</reference>
<evidence type="ECO:0000313" key="1">
    <source>
        <dbReference type="EMBL" id="ABM78044.1"/>
    </source>
</evidence>
<proteinExistence type="predicted"/>
<dbReference type="EMBL" id="CP000554">
    <property type="protein sequence ID" value="ABM78044.1"/>
    <property type="molecule type" value="Genomic_DNA"/>
</dbReference>
<gene>
    <name evidence="1" type="ordered locus">P9303_12971</name>
</gene>
<dbReference type="AlphaFoldDB" id="A2C984"/>
<dbReference type="RefSeq" id="WP_011825942.1">
    <property type="nucleotide sequence ID" value="NC_008820.1"/>
</dbReference>
<dbReference type="KEGG" id="pmf:P9303_12971"/>
<accession>A2C984</accession>
<dbReference type="Proteomes" id="UP000002274">
    <property type="component" value="Chromosome"/>
</dbReference>